<dbReference type="EMBL" id="VIKU02000001">
    <property type="protein sequence ID" value="NHF58194.1"/>
    <property type="molecule type" value="Genomic_DNA"/>
</dbReference>
<name>A0A967AQ75_9FLAO</name>
<proteinExistence type="predicted"/>
<gene>
    <name evidence="1" type="ORF">FK220_002495</name>
</gene>
<protein>
    <submittedName>
        <fullName evidence="1">Uncharacterized protein</fullName>
    </submittedName>
</protein>
<dbReference type="Proteomes" id="UP000707206">
    <property type="component" value="Unassembled WGS sequence"/>
</dbReference>
<dbReference type="RefSeq" id="WP_152572696.1">
    <property type="nucleotide sequence ID" value="NZ_VIKU02000001.1"/>
</dbReference>
<reference evidence="1" key="2">
    <citation type="submission" date="2020-03" db="EMBL/GenBank/DDBJ databases">
        <title>Flavobacteriaceae bacterium strain TP-CH-4, a member of the family Flavobacteriaceae isolated from a deep-sea seamount.</title>
        <authorList>
            <person name="Zhang D.-C."/>
        </authorList>
    </citation>
    <scope>NUCLEOTIDE SEQUENCE</scope>
    <source>
        <strain evidence="1">TP-CH-4</strain>
    </source>
</reference>
<reference evidence="1" key="1">
    <citation type="submission" date="2019-07" db="EMBL/GenBank/DDBJ databases">
        <authorList>
            <person name="De-Chao Zhang Q."/>
        </authorList>
    </citation>
    <scope>NUCLEOTIDE SEQUENCE</scope>
    <source>
        <strain evidence="1">TP-CH-4</strain>
    </source>
</reference>
<organism evidence="1 2">
    <name type="scientific">Pelagihabitans pacificus</name>
    <dbReference type="NCBI Taxonomy" id="2696054"/>
    <lineage>
        <taxon>Bacteria</taxon>
        <taxon>Pseudomonadati</taxon>
        <taxon>Bacteroidota</taxon>
        <taxon>Flavobacteriia</taxon>
        <taxon>Flavobacteriales</taxon>
        <taxon>Flavobacteriaceae</taxon>
        <taxon>Pelagihabitans</taxon>
    </lineage>
</organism>
<comment type="caution">
    <text evidence="1">The sequence shown here is derived from an EMBL/GenBank/DDBJ whole genome shotgun (WGS) entry which is preliminary data.</text>
</comment>
<evidence type="ECO:0000313" key="1">
    <source>
        <dbReference type="EMBL" id="NHF58194.1"/>
    </source>
</evidence>
<keyword evidence="2" id="KW-1185">Reference proteome</keyword>
<evidence type="ECO:0000313" key="2">
    <source>
        <dbReference type="Proteomes" id="UP000707206"/>
    </source>
</evidence>
<dbReference type="AlphaFoldDB" id="A0A967AQ75"/>
<sequence>MPLQSKNFILLFIVVSISVSLVRSQRKESNTTEYRFQITELSIPKLAPDGYESILSVELDTPLYPDRAYEVGFWIIGRQLDDRGYSYPINIFPSKHMERVSEDIFDLVESNAVLPTLEVRPPPSFTGRGHFTFIIRPDTLYQFITIALQKNGLGRVPIDFRKDVTVTGVFVKPIETNETDDSTVSALTERPKKLAERELIDSNKSYTVRQRDVLISLYDHRNIDKDVVTIYLNDKIVVEKLPLKRKKQGFKVRLRPGTNSITLYAENLGEVAPNTAAILIESDSKEYKAVLESDLGQSQYFTLIYKPR</sequence>
<accession>A0A967AQ75</accession>